<evidence type="ECO:0000256" key="3">
    <source>
        <dbReference type="ARBA" id="ARBA00022643"/>
    </source>
</evidence>
<keyword evidence="2" id="KW-0285">Flavoprotein</keyword>
<dbReference type="InterPro" id="IPR037396">
    <property type="entry name" value="FMN_HAD"/>
</dbReference>
<dbReference type="Proteomes" id="UP000655410">
    <property type="component" value="Unassembled WGS sequence"/>
</dbReference>
<dbReference type="RefSeq" id="WP_188784439.1">
    <property type="nucleotide sequence ID" value="NZ_BMNI01000006.1"/>
</dbReference>
<keyword evidence="3" id="KW-0288">FMN</keyword>
<keyword evidence="9" id="KW-1185">Reference proteome</keyword>
<dbReference type="PROSITE" id="PS00557">
    <property type="entry name" value="FMN_HYDROXY_ACID_DH_1"/>
    <property type="match status" value="1"/>
</dbReference>
<dbReference type="SUPFAM" id="SSF51395">
    <property type="entry name" value="FMN-linked oxidoreductases"/>
    <property type="match status" value="1"/>
</dbReference>
<comment type="similarity">
    <text evidence="5">Belongs to the FMN-dependent alpha-hydroxy acid dehydrogenase family.</text>
</comment>
<evidence type="ECO:0000313" key="8">
    <source>
        <dbReference type="EMBL" id="GGO91599.1"/>
    </source>
</evidence>
<evidence type="ECO:0000256" key="1">
    <source>
        <dbReference type="ARBA" id="ARBA00001917"/>
    </source>
</evidence>
<feature type="region of interest" description="Disordered" evidence="6">
    <location>
        <begin position="334"/>
        <end position="353"/>
    </location>
</feature>
<feature type="domain" description="FMN hydroxy acid dehydrogenase" evidence="7">
    <location>
        <begin position="2"/>
        <end position="351"/>
    </location>
</feature>
<dbReference type="Pfam" id="PF01070">
    <property type="entry name" value="FMN_dh"/>
    <property type="match status" value="1"/>
</dbReference>
<dbReference type="PIRSF" id="PIRSF000138">
    <property type="entry name" value="Al-hdrx_acd_dh"/>
    <property type="match status" value="1"/>
</dbReference>
<evidence type="ECO:0000313" key="9">
    <source>
        <dbReference type="Proteomes" id="UP000655410"/>
    </source>
</evidence>
<dbReference type="InterPro" id="IPR008259">
    <property type="entry name" value="FMN_hydac_DH_AS"/>
</dbReference>
<keyword evidence="4" id="KW-0560">Oxidoreductase</keyword>
<protein>
    <submittedName>
        <fullName evidence="8">Alpha-hydroxy-acid oxidizing enzyme</fullName>
    </submittedName>
</protein>
<evidence type="ECO:0000256" key="5">
    <source>
        <dbReference type="ARBA" id="ARBA00024042"/>
    </source>
</evidence>
<dbReference type="InterPro" id="IPR013785">
    <property type="entry name" value="Aldolase_TIM"/>
</dbReference>
<dbReference type="EMBL" id="BMNI01000006">
    <property type="protein sequence ID" value="GGO91599.1"/>
    <property type="molecule type" value="Genomic_DNA"/>
</dbReference>
<evidence type="ECO:0000259" key="7">
    <source>
        <dbReference type="PROSITE" id="PS51349"/>
    </source>
</evidence>
<dbReference type="InterPro" id="IPR012133">
    <property type="entry name" value="Alpha-hydoxy_acid_DH_FMN"/>
</dbReference>
<feature type="compositionally biased region" description="Basic and acidic residues" evidence="6">
    <location>
        <begin position="342"/>
        <end position="353"/>
    </location>
</feature>
<dbReference type="Gene3D" id="3.20.20.70">
    <property type="entry name" value="Aldolase class I"/>
    <property type="match status" value="1"/>
</dbReference>
<gene>
    <name evidence="8" type="ORF">GCM10011584_26090</name>
</gene>
<evidence type="ECO:0000256" key="4">
    <source>
        <dbReference type="ARBA" id="ARBA00023002"/>
    </source>
</evidence>
<name>A0ABQ2NEF0_9ACTN</name>
<accession>A0ABQ2NEF0</accession>
<organism evidence="8 9">
    <name type="scientific">Nocardioides phosphati</name>
    <dbReference type="NCBI Taxonomy" id="1867775"/>
    <lineage>
        <taxon>Bacteria</taxon>
        <taxon>Bacillati</taxon>
        <taxon>Actinomycetota</taxon>
        <taxon>Actinomycetes</taxon>
        <taxon>Propionibacteriales</taxon>
        <taxon>Nocardioidaceae</taxon>
        <taxon>Nocardioides</taxon>
    </lineage>
</organism>
<dbReference type="CDD" id="cd02809">
    <property type="entry name" value="alpha_hydroxyacid_oxid_FMN"/>
    <property type="match status" value="1"/>
</dbReference>
<dbReference type="PANTHER" id="PTHR10578">
    <property type="entry name" value="S -2-HYDROXY-ACID OXIDASE-RELATED"/>
    <property type="match status" value="1"/>
</dbReference>
<sequence>MTKALHGRWLDDIRARAEERLPSSVWRYVMATAGEGITDAANAEAWRSVRFTPRVLRDVREIDLGVSLHGDDYRLPFGVAPTSLQRAAYDDGELAMARATAATGVPHVVSSNAGHRFAEIGAAGGPWWLQAYLTATREDCLPMLEAGVAAGARAIVLTVDTPFPGAKHDVADDDFAEVDLSWHRINYAGLAPSTQRGAWAADLAPSDITWLGERTGLPVVVKGVLHPDDADACVDAGASAVWVSNHGGRQLDRAVATGEVLAHVAERVAGRVPVYVDGGVRGGADVMAGLALGADAVFLGRVPFLALAAGGEDLVRSVLTTVGAELEENVRLSGARSAAETRPIRRETGQNRP</sequence>
<evidence type="ECO:0000256" key="6">
    <source>
        <dbReference type="SAM" id="MobiDB-lite"/>
    </source>
</evidence>
<dbReference type="PROSITE" id="PS51349">
    <property type="entry name" value="FMN_HYDROXY_ACID_DH_2"/>
    <property type="match status" value="1"/>
</dbReference>
<evidence type="ECO:0000256" key="2">
    <source>
        <dbReference type="ARBA" id="ARBA00022630"/>
    </source>
</evidence>
<reference evidence="9" key="1">
    <citation type="journal article" date="2019" name="Int. J. Syst. Evol. Microbiol.">
        <title>The Global Catalogue of Microorganisms (GCM) 10K type strain sequencing project: providing services to taxonomists for standard genome sequencing and annotation.</title>
        <authorList>
            <consortium name="The Broad Institute Genomics Platform"/>
            <consortium name="The Broad Institute Genome Sequencing Center for Infectious Disease"/>
            <person name="Wu L."/>
            <person name="Ma J."/>
        </authorList>
    </citation>
    <scope>NUCLEOTIDE SEQUENCE [LARGE SCALE GENOMIC DNA]</scope>
    <source>
        <strain evidence="9">CGMCC 4.7371</strain>
    </source>
</reference>
<dbReference type="InterPro" id="IPR000262">
    <property type="entry name" value="FMN-dep_DH"/>
</dbReference>
<dbReference type="PANTHER" id="PTHR10578:SF107">
    <property type="entry name" value="2-HYDROXYACID OXIDASE 1"/>
    <property type="match status" value="1"/>
</dbReference>
<comment type="caution">
    <text evidence="8">The sequence shown here is derived from an EMBL/GenBank/DDBJ whole genome shotgun (WGS) entry which is preliminary data.</text>
</comment>
<comment type="cofactor">
    <cofactor evidence="1">
        <name>FMN</name>
        <dbReference type="ChEBI" id="CHEBI:58210"/>
    </cofactor>
</comment>
<proteinExistence type="inferred from homology"/>